<protein>
    <submittedName>
        <fullName evidence="1">Uncharacterized protein</fullName>
    </submittedName>
</protein>
<dbReference type="AlphaFoldDB" id="A0A9J6A4I3"/>
<accession>A0A9J6A4I3</accession>
<sequence>MFFQDTSGSPYAQLQHNTVVVELRYAYDELEDMSNYDLKGYNENVAFGVEDLMHNNLAMKKRRIIQVAYTTATLSREGYFAPRFYDRLMAEMFAGKNTHP</sequence>
<dbReference type="EMBL" id="JACXVP010000003">
    <property type="protein sequence ID" value="KAG5619461.1"/>
    <property type="molecule type" value="Genomic_DNA"/>
</dbReference>
<dbReference type="Proteomes" id="UP000824120">
    <property type="component" value="Chromosome 3"/>
</dbReference>
<evidence type="ECO:0000313" key="2">
    <source>
        <dbReference type="Proteomes" id="UP000824120"/>
    </source>
</evidence>
<organism evidence="1 2">
    <name type="scientific">Solanum commersonii</name>
    <name type="common">Commerson's wild potato</name>
    <name type="synonym">Commerson's nightshade</name>
    <dbReference type="NCBI Taxonomy" id="4109"/>
    <lineage>
        <taxon>Eukaryota</taxon>
        <taxon>Viridiplantae</taxon>
        <taxon>Streptophyta</taxon>
        <taxon>Embryophyta</taxon>
        <taxon>Tracheophyta</taxon>
        <taxon>Spermatophyta</taxon>
        <taxon>Magnoliopsida</taxon>
        <taxon>eudicotyledons</taxon>
        <taxon>Gunneridae</taxon>
        <taxon>Pentapetalae</taxon>
        <taxon>asterids</taxon>
        <taxon>lamiids</taxon>
        <taxon>Solanales</taxon>
        <taxon>Solanaceae</taxon>
        <taxon>Solanoideae</taxon>
        <taxon>Solaneae</taxon>
        <taxon>Solanum</taxon>
    </lineage>
</organism>
<gene>
    <name evidence="1" type="ORF">H5410_019285</name>
</gene>
<name>A0A9J6A4I3_SOLCO</name>
<evidence type="ECO:0000313" key="1">
    <source>
        <dbReference type="EMBL" id="KAG5619461.1"/>
    </source>
</evidence>
<keyword evidence="2" id="KW-1185">Reference proteome</keyword>
<proteinExistence type="predicted"/>
<reference evidence="1 2" key="1">
    <citation type="submission" date="2020-09" db="EMBL/GenBank/DDBJ databases">
        <title>De no assembly of potato wild relative species, Solanum commersonii.</title>
        <authorList>
            <person name="Cho K."/>
        </authorList>
    </citation>
    <scope>NUCLEOTIDE SEQUENCE [LARGE SCALE GENOMIC DNA]</scope>
    <source>
        <strain evidence="1">LZ3.2</strain>
        <tissue evidence="1">Leaf</tissue>
    </source>
</reference>
<comment type="caution">
    <text evidence="1">The sequence shown here is derived from an EMBL/GenBank/DDBJ whole genome shotgun (WGS) entry which is preliminary data.</text>
</comment>